<dbReference type="InterPro" id="IPR017985">
    <property type="entry name" value="MeTrfase_CN4_CS"/>
</dbReference>
<evidence type="ECO:0000256" key="3">
    <source>
        <dbReference type="ARBA" id="ARBA00022603"/>
    </source>
</evidence>
<keyword evidence="9" id="KW-1185">Reference proteome</keyword>
<dbReference type="GO" id="GO:0003677">
    <property type="term" value="F:DNA binding"/>
    <property type="evidence" value="ECO:0007669"/>
    <property type="project" value="InterPro"/>
</dbReference>
<evidence type="ECO:0000256" key="6">
    <source>
        <dbReference type="ARBA" id="ARBA00022747"/>
    </source>
</evidence>
<comment type="similarity">
    <text evidence="1">Belongs to the N(4)/N(6)-methyltransferase family. N(4) subfamily.</text>
</comment>
<reference evidence="8" key="1">
    <citation type="submission" date="2016-05" db="EMBL/GenBank/DDBJ databases">
        <title>Microbial consortia oxidize butane by reversing methanogenesis.</title>
        <authorList>
            <person name="Laso-Perez R."/>
            <person name="Richter M."/>
            <person name="Wegener G."/>
            <person name="Musat F."/>
        </authorList>
    </citation>
    <scope>NUCLEOTIDE SEQUENCE [LARGE SCALE GENOMIC DNA]</scope>
    <source>
        <strain evidence="8">BOX1</strain>
    </source>
</reference>
<evidence type="ECO:0000256" key="1">
    <source>
        <dbReference type="ARBA" id="ARBA00010203"/>
    </source>
</evidence>
<dbReference type="GO" id="GO:0009307">
    <property type="term" value="P:DNA restriction-modification system"/>
    <property type="evidence" value="ECO:0007669"/>
    <property type="project" value="UniProtKB-KW"/>
</dbReference>
<comment type="catalytic activity">
    <reaction evidence="7">
        <text>a 2'-deoxycytidine in DNA + S-adenosyl-L-methionine = an N(4)-methyl-2'-deoxycytidine in DNA + S-adenosyl-L-homocysteine + H(+)</text>
        <dbReference type="Rhea" id="RHEA:16857"/>
        <dbReference type="Rhea" id="RHEA-COMP:11369"/>
        <dbReference type="Rhea" id="RHEA-COMP:13674"/>
        <dbReference type="ChEBI" id="CHEBI:15378"/>
        <dbReference type="ChEBI" id="CHEBI:57856"/>
        <dbReference type="ChEBI" id="CHEBI:59789"/>
        <dbReference type="ChEBI" id="CHEBI:85452"/>
        <dbReference type="ChEBI" id="CHEBI:137933"/>
        <dbReference type="EC" id="2.1.1.113"/>
    </reaction>
</comment>
<protein>
    <recommendedName>
        <fullName evidence="2">site-specific DNA-methyltransferase (cytosine-N(4)-specific)</fullName>
        <ecNumber evidence="2">2.1.1.113</ecNumber>
    </recommendedName>
</protein>
<dbReference type="PATRIC" id="fig|1839936.3.peg.1208"/>
<keyword evidence="3 8" id="KW-0489">Methyltransferase</keyword>
<dbReference type="EC" id="2.1.1.113" evidence="2"/>
<dbReference type="Gene3D" id="3.40.50.150">
    <property type="entry name" value="Vaccinia Virus protein VP39"/>
    <property type="match status" value="1"/>
</dbReference>
<proteinExistence type="inferred from homology"/>
<dbReference type="SUPFAM" id="SSF53335">
    <property type="entry name" value="S-adenosyl-L-methionine-dependent methyltransferases"/>
    <property type="match status" value="1"/>
</dbReference>
<keyword evidence="5" id="KW-0949">S-adenosyl-L-methionine</keyword>
<keyword evidence="4" id="KW-0808">Transferase</keyword>
<evidence type="ECO:0000256" key="2">
    <source>
        <dbReference type="ARBA" id="ARBA00012185"/>
    </source>
</evidence>
<gene>
    <name evidence="8" type="ORF">SBU_001194</name>
</gene>
<comment type="caution">
    <text evidence="8">The sequence shown here is derived from an EMBL/GenBank/DDBJ whole genome shotgun (WGS) entry which is preliminary data.</text>
</comment>
<evidence type="ECO:0000256" key="4">
    <source>
        <dbReference type="ARBA" id="ARBA00022679"/>
    </source>
</evidence>
<dbReference type="EMBL" id="LYOR01000006">
    <property type="protein sequence ID" value="OFV65785.1"/>
    <property type="molecule type" value="Genomic_DNA"/>
</dbReference>
<keyword evidence="6" id="KW-0680">Restriction system</keyword>
<evidence type="ECO:0000256" key="5">
    <source>
        <dbReference type="ARBA" id="ARBA00022691"/>
    </source>
</evidence>
<evidence type="ECO:0000256" key="7">
    <source>
        <dbReference type="ARBA" id="ARBA00049120"/>
    </source>
</evidence>
<name>A0A1F2P3M7_9EURY</name>
<dbReference type="GO" id="GO:0015667">
    <property type="term" value="F:site-specific DNA-methyltransferase (cytosine-N4-specific) activity"/>
    <property type="evidence" value="ECO:0007669"/>
    <property type="project" value="UniProtKB-EC"/>
</dbReference>
<sequence length="208" mass="24010">MAEYIRIKNNKAESKIYDFNTVYEIPDSILPSESIDIIITSPPYGDSRTTVAYGQFSRLSNQWLGLEELNEVDRKCMGGIRKREIKNFGFEPLDKVLSRIAGIDKNRVYDVASFYLDYEKSINNISKVVKKGGIVAYVVGNRRVKGIEIPNDEITREFFERNGFKHIKTIIREIPNKRMPKRNSPSNIAGVTDTTMNYEYIVILRKEE</sequence>
<dbReference type="STRING" id="1839936.SBU_001194"/>
<evidence type="ECO:0000313" key="8">
    <source>
        <dbReference type="EMBL" id="OFV65785.1"/>
    </source>
</evidence>
<accession>A0A1F2P3M7</accession>
<dbReference type="InterPro" id="IPR029063">
    <property type="entry name" value="SAM-dependent_MTases_sf"/>
</dbReference>
<dbReference type="PROSITE" id="PS00093">
    <property type="entry name" value="N4_MTASE"/>
    <property type="match status" value="1"/>
</dbReference>
<dbReference type="AlphaFoldDB" id="A0A1F2P3M7"/>
<evidence type="ECO:0000313" key="9">
    <source>
        <dbReference type="Proteomes" id="UP000185779"/>
    </source>
</evidence>
<dbReference type="Proteomes" id="UP000185779">
    <property type="component" value="Unassembled WGS sequence"/>
</dbReference>
<organism evidence="8 9">
    <name type="scientific">Candidatus Syntropharchaeum butanivorans</name>
    <dbReference type="NCBI Taxonomy" id="1839936"/>
    <lineage>
        <taxon>Archaea</taxon>
        <taxon>Methanobacteriati</taxon>
        <taxon>Methanobacteriota</taxon>
        <taxon>Stenosarchaea group</taxon>
        <taxon>Methanomicrobia</taxon>
        <taxon>Methanosarcinales</taxon>
        <taxon>ANME-2 cluster</taxon>
        <taxon>Candidatus Syntropharchaeum</taxon>
    </lineage>
</organism>
<dbReference type="GO" id="GO:0032259">
    <property type="term" value="P:methylation"/>
    <property type="evidence" value="ECO:0007669"/>
    <property type="project" value="UniProtKB-KW"/>
</dbReference>